<protein>
    <submittedName>
        <fullName evidence="1">Uncharacterized protein</fullName>
    </submittedName>
</protein>
<dbReference type="InterPro" id="IPR023614">
    <property type="entry name" value="Porin_dom_sf"/>
</dbReference>
<organism evidence="1">
    <name type="scientific">termite gut metagenome</name>
    <dbReference type="NCBI Taxonomy" id="433724"/>
    <lineage>
        <taxon>unclassified sequences</taxon>
        <taxon>metagenomes</taxon>
        <taxon>organismal metagenomes</taxon>
    </lineage>
</organism>
<sequence>MRQFYIGLWLCTLFCVTISLKVTAQVIAQDASKTSPFQVGGYGEAVMQRMFYSGNVARYTYPESYAGGKNGQFDLPHVVLYTSYDFGRGWKFSSEIEFEHGGTGATYEMENSESGEYEIEIERGGEVALEQFWIEKTWANYANLRMGHIIVPIGLTNQYHLPTEFFSVLRPEEESAIIPCTWHQTGVSFWGRTKQWRYEALFISGLGAELFNNANWIHGGATSPYEFTIANSYATALRLDNYSIKGLRMGLSGYYGLSANNTLKKERYHNVDGAVIVGDFDAVYNAHHVVARTNVLYGHLGDSYAISTINKKLPAASPSPRTNVASDVLSWYVEAGYDVLSFFPDRKYQDNKLYVYGHYGYYDSMYKTTGDIPVKGWCEKTLISGGVNYYPLRGVVVKAEYSFRKFKSPYNNEPALSLGIAYSGMFER</sequence>
<accession>A0A5J4S5V4</accession>
<comment type="caution">
    <text evidence="1">The sequence shown here is derived from an EMBL/GenBank/DDBJ whole genome shotgun (WGS) entry which is preliminary data.</text>
</comment>
<dbReference type="AlphaFoldDB" id="A0A5J4S5V4"/>
<name>A0A5J4S5V4_9ZZZZ</name>
<dbReference type="Gene3D" id="2.40.160.10">
    <property type="entry name" value="Porin"/>
    <property type="match status" value="1"/>
</dbReference>
<reference evidence="1" key="1">
    <citation type="submission" date="2019-03" db="EMBL/GenBank/DDBJ databases">
        <title>Single cell metagenomics reveals metabolic interactions within the superorganism composed of flagellate Streblomastix strix and complex community of Bacteroidetes bacteria on its surface.</title>
        <authorList>
            <person name="Treitli S.C."/>
            <person name="Kolisko M."/>
            <person name="Husnik F."/>
            <person name="Keeling P."/>
            <person name="Hampl V."/>
        </authorList>
    </citation>
    <scope>NUCLEOTIDE SEQUENCE</scope>
    <source>
        <strain evidence="1">STM</strain>
    </source>
</reference>
<evidence type="ECO:0000313" key="1">
    <source>
        <dbReference type="EMBL" id="KAA6340743.1"/>
    </source>
</evidence>
<dbReference type="SUPFAM" id="SSF56935">
    <property type="entry name" value="Porins"/>
    <property type="match status" value="1"/>
</dbReference>
<dbReference type="EMBL" id="SNRY01000437">
    <property type="protein sequence ID" value="KAA6340743.1"/>
    <property type="molecule type" value="Genomic_DNA"/>
</dbReference>
<gene>
    <name evidence="1" type="ORF">EZS27_011403</name>
</gene>
<proteinExistence type="predicted"/>